<feature type="active site" description="Proton acceptor" evidence="1">
    <location>
        <position position="191"/>
    </location>
</feature>
<dbReference type="AlphaFoldDB" id="A0A9W9P5Y9"/>
<dbReference type="PANTHER" id="PTHR37536:SF1">
    <property type="entry name" value="ASPERGILLOPEPSIN, PUTAITVE (AFU_ORTHOLOGUE AFUA_7G01200)"/>
    <property type="match status" value="1"/>
</dbReference>
<dbReference type="GO" id="GO:0070007">
    <property type="term" value="F:glutamic-type endopeptidase activity"/>
    <property type="evidence" value="ECO:0007669"/>
    <property type="project" value="InterPro"/>
</dbReference>
<dbReference type="PANTHER" id="PTHR37536">
    <property type="entry name" value="PUTATIVE (AFU_ORTHOLOGUE AFUA_3G02970)-RELATED"/>
    <property type="match status" value="1"/>
</dbReference>
<dbReference type="GO" id="GO:0006508">
    <property type="term" value="P:proteolysis"/>
    <property type="evidence" value="ECO:0007669"/>
    <property type="project" value="InterPro"/>
</dbReference>
<dbReference type="InterPro" id="IPR038656">
    <property type="entry name" value="Peptidase_G1_sf"/>
</dbReference>
<reference evidence="4" key="1">
    <citation type="submission" date="2022-11" db="EMBL/GenBank/DDBJ databases">
        <authorList>
            <person name="Petersen C."/>
        </authorList>
    </citation>
    <scope>NUCLEOTIDE SEQUENCE</scope>
    <source>
        <strain evidence="4">IBT 19713</strain>
    </source>
</reference>
<protein>
    <submittedName>
        <fullName evidence="4">Aspergillopepsin</fullName>
    </submittedName>
</protein>
<dbReference type="RefSeq" id="XP_058331346.1">
    <property type="nucleotide sequence ID" value="XM_058472343.1"/>
</dbReference>
<evidence type="ECO:0000256" key="2">
    <source>
        <dbReference type="PIRSR" id="PIRSR600250-51"/>
    </source>
</evidence>
<name>A0A9W9P5Y9_9EURO</name>
<evidence type="ECO:0000313" key="4">
    <source>
        <dbReference type="EMBL" id="KAJ5238427.1"/>
    </source>
</evidence>
<dbReference type="EMBL" id="JAPQKS010000003">
    <property type="protein sequence ID" value="KAJ5238427.1"/>
    <property type="molecule type" value="Genomic_DNA"/>
</dbReference>
<dbReference type="Proteomes" id="UP001150941">
    <property type="component" value="Unassembled WGS sequence"/>
</dbReference>
<dbReference type="SUPFAM" id="SSF49899">
    <property type="entry name" value="Concanavalin A-like lectins/glucanases"/>
    <property type="match status" value="1"/>
</dbReference>
<feature type="signal peptide" evidence="3">
    <location>
        <begin position="1"/>
        <end position="19"/>
    </location>
</feature>
<dbReference type="Pfam" id="PF01828">
    <property type="entry name" value="Peptidase_A4"/>
    <property type="match status" value="1"/>
</dbReference>
<feature type="chain" id="PRO_5040807613" evidence="3">
    <location>
        <begin position="20"/>
        <end position="253"/>
    </location>
</feature>
<accession>A0A9W9P5Y9</accession>
<dbReference type="InterPro" id="IPR013320">
    <property type="entry name" value="ConA-like_dom_sf"/>
</dbReference>
<gene>
    <name evidence="4" type="ORF">N7468_003046</name>
</gene>
<reference evidence="4" key="2">
    <citation type="journal article" date="2023" name="IMA Fungus">
        <title>Comparative genomic study of the Penicillium genus elucidates a diverse pangenome and 15 lateral gene transfer events.</title>
        <authorList>
            <person name="Petersen C."/>
            <person name="Sorensen T."/>
            <person name="Nielsen M.R."/>
            <person name="Sondergaard T.E."/>
            <person name="Sorensen J.L."/>
            <person name="Fitzpatrick D.A."/>
            <person name="Frisvad J.C."/>
            <person name="Nielsen K.L."/>
        </authorList>
    </citation>
    <scope>NUCLEOTIDE SEQUENCE</scope>
    <source>
        <strain evidence="4">IBT 19713</strain>
    </source>
</reference>
<organism evidence="4 5">
    <name type="scientific">Penicillium chermesinum</name>
    <dbReference type="NCBI Taxonomy" id="63820"/>
    <lineage>
        <taxon>Eukaryota</taxon>
        <taxon>Fungi</taxon>
        <taxon>Dikarya</taxon>
        <taxon>Ascomycota</taxon>
        <taxon>Pezizomycotina</taxon>
        <taxon>Eurotiomycetes</taxon>
        <taxon>Eurotiomycetidae</taxon>
        <taxon>Eurotiales</taxon>
        <taxon>Aspergillaceae</taxon>
        <taxon>Penicillium</taxon>
    </lineage>
</organism>
<feature type="disulfide bond" evidence="2">
    <location>
        <begin position="97"/>
        <end position="182"/>
    </location>
</feature>
<keyword evidence="5" id="KW-1185">Reference proteome</keyword>
<evidence type="ECO:0000256" key="3">
    <source>
        <dbReference type="SAM" id="SignalP"/>
    </source>
</evidence>
<comment type="caution">
    <text evidence="4">The sequence shown here is derived from an EMBL/GenBank/DDBJ whole genome shotgun (WGS) entry which is preliminary data.</text>
</comment>
<keyword evidence="2" id="KW-1015">Disulfide bond</keyword>
<proteinExistence type="predicted"/>
<keyword evidence="3" id="KW-0732">Signal</keyword>
<sequence>MKFSTVAIGASVLASAALASPLSKRSVRQSTPAKKLVTDVEAQTVSSSNWAGAVLQSGTVSSVTGTFTVPTPQAPDGGDPNTNYCAAIWVGIDGSSCQSAILQTGVNVCIQNGVPSYGAWYEWFPQAMIGWDSSTLSINAGDQIRATVSATADNAGTATVENLSNGQTGTYTWNGDVQGDLCMAEGEWIVEDFSSGGPVPFANFGSVTFSDASATVNGAAVGPDNADIWDMDANGQELATAYISNGQVIVNYG</sequence>
<dbReference type="OrthoDB" id="2862635at2759"/>
<evidence type="ECO:0000313" key="5">
    <source>
        <dbReference type="Proteomes" id="UP001150941"/>
    </source>
</evidence>
<dbReference type="InterPro" id="IPR000250">
    <property type="entry name" value="Peptidase_G1"/>
</dbReference>
<feature type="disulfide bond" evidence="2">
    <location>
        <begin position="85"/>
        <end position="109"/>
    </location>
</feature>
<evidence type="ECO:0000256" key="1">
    <source>
        <dbReference type="PIRSR" id="PIRSR600250-50"/>
    </source>
</evidence>
<dbReference type="GeneID" id="83199646"/>
<dbReference type="Gene3D" id="2.60.120.700">
    <property type="entry name" value="Peptidase G1"/>
    <property type="match status" value="1"/>
</dbReference>
<dbReference type="CDD" id="cd13426">
    <property type="entry name" value="Peptidase_G1"/>
    <property type="match status" value="1"/>
</dbReference>
<dbReference type="PRINTS" id="PR00977">
    <property type="entry name" value="SCYTLDPTASE"/>
</dbReference>